<name>A0A225UMJ0_9STRA</name>
<feature type="compositionally biased region" description="Polar residues" evidence="1">
    <location>
        <begin position="16"/>
        <end position="31"/>
    </location>
</feature>
<accession>A0A225UMJ0</accession>
<gene>
    <name evidence="2" type="ORF">PHMEG_00036729</name>
</gene>
<feature type="region of interest" description="Disordered" evidence="1">
    <location>
        <begin position="138"/>
        <end position="157"/>
    </location>
</feature>
<organism evidence="2 3">
    <name type="scientific">Phytophthora megakarya</name>
    <dbReference type="NCBI Taxonomy" id="4795"/>
    <lineage>
        <taxon>Eukaryota</taxon>
        <taxon>Sar</taxon>
        <taxon>Stramenopiles</taxon>
        <taxon>Oomycota</taxon>
        <taxon>Peronosporomycetes</taxon>
        <taxon>Peronosporales</taxon>
        <taxon>Peronosporaceae</taxon>
        <taxon>Phytophthora</taxon>
    </lineage>
</organism>
<proteinExistence type="predicted"/>
<evidence type="ECO:0000256" key="1">
    <source>
        <dbReference type="SAM" id="MobiDB-lite"/>
    </source>
</evidence>
<feature type="region of interest" description="Disordered" evidence="1">
    <location>
        <begin position="16"/>
        <end position="46"/>
    </location>
</feature>
<feature type="region of interest" description="Disordered" evidence="1">
    <location>
        <begin position="73"/>
        <end position="126"/>
    </location>
</feature>
<feature type="compositionally biased region" description="Basic and acidic residues" evidence="1">
    <location>
        <begin position="77"/>
        <end position="87"/>
    </location>
</feature>
<comment type="caution">
    <text evidence="2">The sequence shown here is derived from an EMBL/GenBank/DDBJ whole genome shotgun (WGS) entry which is preliminary data.</text>
</comment>
<evidence type="ECO:0000313" key="3">
    <source>
        <dbReference type="Proteomes" id="UP000198211"/>
    </source>
</evidence>
<dbReference type="EMBL" id="NBNE01015506">
    <property type="protein sequence ID" value="OWY93756.1"/>
    <property type="molecule type" value="Genomic_DNA"/>
</dbReference>
<feature type="compositionally biased region" description="Basic residues" evidence="1">
    <location>
        <begin position="32"/>
        <end position="46"/>
    </location>
</feature>
<dbReference type="Proteomes" id="UP000198211">
    <property type="component" value="Unassembled WGS sequence"/>
</dbReference>
<protein>
    <submittedName>
        <fullName evidence="2">Uncharacterized protein</fullName>
    </submittedName>
</protein>
<keyword evidence="3" id="KW-1185">Reference proteome</keyword>
<dbReference type="AlphaFoldDB" id="A0A225UMJ0"/>
<reference evidence="3" key="1">
    <citation type="submission" date="2017-03" db="EMBL/GenBank/DDBJ databases">
        <title>Phytopthora megakarya and P. palmivora, two closely related causual agents of cacao black pod achieved similar genome size and gene model numbers by different mechanisms.</title>
        <authorList>
            <person name="Ali S."/>
            <person name="Shao J."/>
            <person name="Larry D.J."/>
            <person name="Kronmiller B."/>
            <person name="Shen D."/>
            <person name="Strem M.D."/>
            <person name="Melnick R.L."/>
            <person name="Guiltinan M.J."/>
            <person name="Tyler B.M."/>
            <person name="Meinhardt L.W."/>
            <person name="Bailey B.A."/>
        </authorList>
    </citation>
    <scope>NUCLEOTIDE SEQUENCE [LARGE SCALE GENOMIC DNA]</scope>
    <source>
        <strain evidence="3">zdho120</strain>
    </source>
</reference>
<evidence type="ECO:0000313" key="2">
    <source>
        <dbReference type="EMBL" id="OWY93756.1"/>
    </source>
</evidence>
<sequence length="157" mass="18244">MPHASASSEFIALGQSRSASLPHSSISQNCNPHHHTRRRFHFRRRRQKDAIPCRSLMSGDETPYFQYSHMITPKSSGWKERPDHDSGRANATRSTVRGSRRRWDRNRYDGDESSSGEVEDLYKRPQQDGVLNEYIRQIEKASPRRRTFDAEDRVGDT</sequence>